<gene>
    <name evidence="3" type="primary">TMEM64</name>
</gene>
<protein>
    <submittedName>
        <fullName evidence="3">Transmembrane protein 64</fullName>
    </submittedName>
</protein>
<feature type="transmembrane region" description="Helical" evidence="1">
    <location>
        <begin position="132"/>
        <end position="162"/>
    </location>
</feature>
<feature type="domain" description="VTT" evidence="2">
    <location>
        <begin position="124"/>
        <end position="238"/>
    </location>
</feature>
<dbReference type="OMA" id="YEERIHV"/>
<sequence>MDGVGVDDKLSDRLLPQVSIFSNKKDHTSIDFLEINDSGQKCFGQRSDVERVLDTRCICLRSKCLHLSGTLILLCISGIVLVFFFRRYINELLEWLQHLDGRVSGLLFVLMFTIVSFPMTWGYILLNVAAGYLYGFFIGLATVTVSVLIGVTTSLIICRLFIRGFLKSKLESEHLKAIIRVVESRRGFKVVFLTRLTPIPFGLQNGLFAITNMDLSKCLIASFAGLLPTQALNAYMGSSLRTIEDVVHHNSPGGYFIFAIQVGISGFLMWYVIRRARYELNKACLASDYEKALDDLSASNKGLLKVTSSVFESKKPFTENFVNGDKISKKGHKRAQSASAVLYALDNDTF</sequence>
<keyword evidence="1" id="KW-1133">Transmembrane helix</keyword>
<dbReference type="InterPro" id="IPR053069">
    <property type="entry name" value="TVP38/TMEM64"/>
</dbReference>
<feature type="transmembrane region" description="Helical" evidence="1">
    <location>
        <begin position="65"/>
        <end position="85"/>
    </location>
</feature>
<dbReference type="Pfam" id="PF09335">
    <property type="entry name" value="VTT_dom"/>
    <property type="match status" value="1"/>
</dbReference>
<feature type="transmembrane region" description="Helical" evidence="1">
    <location>
        <begin position="106"/>
        <end position="126"/>
    </location>
</feature>
<keyword evidence="1 3" id="KW-0812">Transmembrane</keyword>
<proteinExistence type="evidence at transcript level"/>
<keyword evidence="1" id="KW-0472">Membrane</keyword>
<accession>T2MBI8</accession>
<evidence type="ECO:0000313" key="3">
    <source>
        <dbReference type="EMBL" id="CDG69312.1"/>
    </source>
</evidence>
<dbReference type="PANTHER" id="PTHR46593">
    <property type="entry name" value="TRANSMEMBRANE PROTEIN 64"/>
    <property type="match status" value="1"/>
</dbReference>
<organism evidence="3">
    <name type="scientific">Hydra vulgaris</name>
    <name type="common">Hydra</name>
    <name type="synonym">Hydra attenuata</name>
    <dbReference type="NCBI Taxonomy" id="6087"/>
    <lineage>
        <taxon>Eukaryota</taxon>
        <taxon>Metazoa</taxon>
        <taxon>Cnidaria</taxon>
        <taxon>Hydrozoa</taxon>
        <taxon>Hydroidolina</taxon>
        <taxon>Anthoathecata</taxon>
        <taxon>Aplanulata</taxon>
        <taxon>Hydridae</taxon>
        <taxon>Hydra</taxon>
    </lineage>
</organism>
<feature type="transmembrane region" description="Helical" evidence="1">
    <location>
        <begin position="255"/>
        <end position="273"/>
    </location>
</feature>
<reference evidence="3" key="1">
    <citation type="journal article" date="2013" name="Genome Biol. Evol.">
        <title>Punctuated emergences of genetic and phenotypic innovations in eumetazoan, bilaterian, euteleostome, and hominidae ancestors.</title>
        <authorList>
            <person name="Wenger Y."/>
            <person name="Galliot B."/>
        </authorList>
    </citation>
    <scope>NUCLEOTIDE SEQUENCE</scope>
    <source>
        <tissue evidence="3">Whole animals</tissue>
    </source>
</reference>
<dbReference type="OrthoDB" id="166803at2759"/>
<dbReference type="InterPro" id="IPR032816">
    <property type="entry name" value="VTT_dom"/>
</dbReference>
<dbReference type="GO" id="GO:0005783">
    <property type="term" value="C:endoplasmic reticulum"/>
    <property type="evidence" value="ECO:0007669"/>
    <property type="project" value="TreeGrafter"/>
</dbReference>
<name>T2MBI8_HYDVU</name>
<dbReference type="KEGG" id="hmg:100201516"/>
<dbReference type="AlphaFoldDB" id="T2MBI8"/>
<dbReference type="GO" id="GO:0051480">
    <property type="term" value="P:regulation of cytosolic calcium ion concentration"/>
    <property type="evidence" value="ECO:0007669"/>
    <property type="project" value="TreeGrafter"/>
</dbReference>
<evidence type="ECO:0000259" key="2">
    <source>
        <dbReference type="Pfam" id="PF09335"/>
    </source>
</evidence>
<dbReference type="EMBL" id="HAAD01003080">
    <property type="protein sequence ID" value="CDG69312.1"/>
    <property type="molecule type" value="mRNA"/>
</dbReference>
<dbReference type="PANTHER" id="PTHR46593:SF1">
    <property type="entry name" value="TRANSMEMBRANE PROTEIN 64"/>
    <property type="match status" value="1"/>
</dbReference>
<evidence type="ECO:0000256" key="1">
    <source>
        <dbReference type="SAM" id="Phobius"/>
    </source>
</evidence>